<evidence type="ECO:0000256" key="5">
    <source>
        <dbReference type="ARBA" id="ARBA00022989"/>
    </source>
</evidence>
<evidence type="ECO:0000256" key="11">
    <source>
        <dbReference type="SAM" id="Phobius"/>
    </source>
</evidence>
<evidence type="ECO:0000256" key="10">
    <source>
        <dbReference type="SAM" id="MobiDB-lite"/>
    </source>
</evidence>
<evidence type="ECO:0000256" key="7">
    <source>
        <dbReference type="ARBA" id="ARBA00023065"/>
    </source>
</evidence>
<keyword evidence="7" id="KW-0406">Ion transport</keyword>
<protein>
    <recommendedName>
        <fullName evidence="13">FAD-binding FR-type domain-containing protein</fullName>
    </recommendedName>
</protein>
<keyword evidence="3" id="KW-0813">Transport</keyword>
<dbReference type="Pfam" id="PF01794">
    <property type="entry name" value="Ferric_reduct"/>
    <property type="match status" value="1"/>
</dbReference>
<accession>A0ABR4C807</accession>
<organism evidence="14 15">
    <name type="scientific">Oculimacula yallundae</name>
    <dbReference type="NCBI Taxonomy" id="86028"/>
    <lineage>
        <taxon>Eukaryota</taxon>
        <taxon>Fungi</taxon>
        <taxon>Dikarya</taxon>
        <taxon>Ascomycota</taxon>
        <taxon>Pezizomycotina</taxon>
        <taxon>Leotiomycetes</taxon>
        <taxon>Helotiales</taxon>
        <taxon>Ploettnerulaceae</taxon>
        <taxon>Oculimacula</taxon>
    </lineage>
</organism>
<keyword evidence="6" id="KW-0560">Oxidoreductase</keyword>
<feature type="region of interest" description="Disordered" evidence="10">
    <location>
        <begin position="779"/>
        <end position="818"/>
    </location>
</feature>
<dbReference type="InterPro" id="IPR013121">
    <property type="entry name" value="Fe_red_NAD-bd_6"/>
</dbReference>
<keyword evidence="12" id="KW-0732">Signal</keyword>
<feature type="compositionally biased region" description="Basic and acidic residues" evidence="10">
    <location>
        <begin position="61"/>
        <end position="76"/>
    </location>
</feature>
<feature type="transmembrane region" description="Helical" evidence="11">
    <location>
        <begin position="393"/>
        <end position="415"/>
    </location>
</feature>
<feature type="compositionally biased region" description="Low complexity" evidence="10">
    <location>
        <begin position="626"/>
        <end position="640"/>
    </location>
</feature>
<comment type="similarity">
    <text evidence="2">Belongs to the ferric reductase (FRE) family.</text>
</comment>
<evidence type="ECO:0000256" key="4">
    <source>
        <dbReference type="ARBA" id="ARBA00022692"/>
    </source>
</evidence>
<evidence type="ECO:0000256" key="12">
    <source>
        <dbReference type="SAM" id="SignalP"/>
    </source>
</evidence>
<feature type="transmembrane region" description="Helical" evidence="11">
    <location>
        <begin position="464"/>
        <end position="484"/>
    </location>
</feature>
<dbReference type="InterPro" id="IPR051410">
    <property type="entry name" value="Ferric/Cupric_Reductase"/>
</dbReference>
<dbReference type="InterPro" id="IPR039261">
    <property type="entry name" value="FNR_nucleotide-bd"/>
</dbReference>
<feature type="region of interest" description="Disordered" evidence="10">
    <location>
        <begin position="610"/>
        <end position="646"/>
    </location>
</feature>
<keyword evidence="5 11" id="KW-1133">Transmembrane helix</keyword>
<evidence type="ECO:0000313" key="14">
    <source>
        <dbReference type="EMBL" id="KAL2065787.1"/>
    </source>
</evidence>
<keyword evidence="9" id="KW-0325">Glycoprotein</keyword>
<feature type="compositionally biased region" description="Acidic residues" evidence="10">
    <location>
        <begin position="783"/>
        <end position="805"/>
    </location>
</feature>
<feature type="signal peptide" evidence="12">
    <location>
        <begin position="1"/>
        <end position="19"/>
    </location>
</feature>
<keyword evidence="4 11" id="KW-0812">Transmembrane</keyword>
<evidence type="ECO:0000256" key="3">
    <source>
        <dbReference type="ARBA" id="ARBA00022448"/>
    </source>
</evidence>
<feature type="region of interest" description="Disordered" evidence="10">
    <location>
        <begin position="61"/>
        <end position="81"/>
    </location>
</feature>
<evidence type="ECO:0000256" key="8">
    <source>
        <dbReference type="ARBA" id="ARBA00023136"/>
    </source>
</evidence>
<feature type="transmembrane region" description="Helical" evidence="11">
    <location>
        <begin position="223"/>
        <end position="243"/>
    </location>
</feature>
<comment type="subcellular location">
    <subcellularLocation>
        <location evidence="1">Membrane</location>
        <topology evidence="1">Multi-pass membrane protein</topology>
    </subcellularLocation>
</comment>
<dbReference type="PROSITE" id="PS51384">
    <property type="entry name" value="FAD_FR"/>
    <property type="match status" value="1"/>
</dbReference>
<dbReference type="Gene3D" id="3.40.50.80">
    <property type="entry name" value="Nucleotide-binding domain of ferredoxin-NADP reductase (FNR) module"/>
    <property type="match status" value="1"/>
</dbReference>
<evidence type="ECO:0000256" key="6">
    <source>
        <dbReference type="ARBA" id="ARBA00023002"/>
    </source>
</evidence>
<dbReference type="SUPFAM" id="SSF52343">
    <property type="entry name" value="Ferredoxin reductase-like, C-terminal NADP-linked domain"/>
    <property type="match status" value="1"/>
</dbReference>
<gene>
    <name evidence="14" type="ORF">VTL71DRAFT_3457</name>
</gene>
<keyword evidence="8 11" id="KW-0472">Membrane</keyword>
<reference evidence="14 15" key="1">
    <citation type="journal article" date="2024" name="Commun. Biol.">
        <title>Comparative genomic analysis of thermophilic fungi reveals convergent evolutionary adaptations and gene losses.</title>
        <authorList>
            <person name="Steindorff A.S."/>
            <person name="Aguilar-Pontes M.V."/>
            <person name="Robinson A.J."/>
            <person name="Andreopoulos B."/>
            <person name="LaButti K."/>
            <person name="Kuo A."/>
            <person name="Mondo S."/>
            <person name="Riley R."/>
            <person name="Otillar R."/>
            <person name="Haridas S."/>
            <person name="Lipzen A."/>
            <person name="Grimwood J."/>
            <person name="Schmutz J."/>
            <person name="Clum A."/>
            <person name="Reid I.D."/>
            <person name="Moisan M.C."/>
            <person name="Butler G."/>
            <person name="Nguyen T.T.M."/>
            <person name="Dewar K."/>
            <person name="Conant G."/>
            <person name="Drula E."/>
            <person name="Henrissat B."/>
            <person name="Hansel C."/>
            <person name="Singer S."/>
            <person name="Hutchinson M.I."/>
            <person name="de Vries R.P."/>
            <person name="Natvig D.O."/>
            <person name="Powell A.J."/>
            <person name="Tsang A."/>
            <person name="Grigoriev I.V."/>
        </authorList>
    </citation>
    <scope>NUCLEOTIDE SEQUENCE [LARGE SCALE GENOMIC DNA]</scope>
    <source>
        <strain evidence="14 15">CBS 494.80</strain>
    </source>
</reference>
<dbReference type="InterPro" id="IPR017927">
    <property type="entry name" value="FAD-bd_FR_type"/>
</dbReference>
<keyword evidence="15" id="KW-1185">Reference proteome</keyword>
<evidence type="ECO:0000259" key="13">
    <source>
        <dbReference type="PROSITE" id="PS51384"/>
    </source>
</evidence>
<comment type="caution">
    <text evidence="14">The sequence shown here is derived from an EMBL/GenBank/DDBJ whole genome shotgun (WGS) entry which is preliminary data.</text>
</comment>
<dbReference type="PANTHER" id="PTHR32361:SF9">
    <property type="entry name" value="FERRIC REDUCTASE TRANSMEMBRANE COMPONENT 3-RELATED"/>
    <property type="match status" value="1"/>
</dbReference>
<feature type="transmembrane region" description="Helical" evidence="11">
    <location>
        <begin position="354"/>
        <end position="372"/>
    </location>
</feature>
<feature type="transmembrane region" description="Helical" evidence="11">
    <location>
        <begin position="435"/>
        <end position="457"/>
    </location>
</feature>
<evidence type="ECO:0000256" key="2">
    <source>
        <dbReference type="ARBA" id="ARBA00006278"/>
    </source>
</evidence>
<dbReference type="Pfam" id="PF08030">
    <property type="entry name" value="NAD_binding_6"/>
    <property type="match status" value="1"/>
</dbReference>
<dbReference type="Proteomes" id="UP001595075">
    <property type="component" value="Unassembled WGS sequence"/>
</dbReference>
<dbReference type="SFLD" id="SFLDG01168">
    <property type="entry name" value="Ferric_reductase_subgroup_(FRE"/>
    <property type="match status" value="1"/>
</dbReference>
<evidence type="ECO:0000313" key="15">
    <source>
        <dbReference type="Proteomes" id="UP001595075"/>
    </source>
</evidence>
<dbReference type="CDD" id="cd06186">
    <property type="entry name" value="NOX_Duox_like_FAD_NADP"/>
    <property type="match status" value="1"/>
</dbReference>
<evidence type="ECO:0000256" key="9">
    <source>
        <dbReference type="ARBA" id="ARBA00023180"/>
    </source>
</evidence>
<name>A0ABR4C807_9HELO</name>
<feature type="transmembrane region" description="Helical" evidence="11">
    <location>
        <begin position="314"/>
        <end position="334"/>
    </location>
</feature>
<evidence type="ECO:0000256" key="1">
    <source>
        <dbReference type="ARBA" id="ARBA00004141"/>
    </source>
</evidence>
<proteinExistence type="inferred from homology"/>
<sequence>MRLLILSIFFLSWTDTASASAWGWGREPEDFCFGGCDLALSSFEFEEKSWELKSVSESERETRLDTASRPDQHSDSDLDSESGLGAVRKRIQTRAWPSQIQKCTNAYRIPSLYLCLQMHCTEEQRIEGLKEMNETCKNKEKGGGVVLPSFEGVIGRYGEEEKGRLRWLGRSDLENGEQGKEKEKEVLREVVLLSEDVRGLGRDTLAAANFEMRIHNVYGCAMYFFWAVIIAIGLSSHLGQYVLSSRTHNSHHKWQALPSDDNHDSEIQPLSSNRSIFDTPYILLKRYVTVPATFGYKRSQNVGWCTIPTRVQSMAIAAFVVINVVLCSCSYWTFEGNMYWLKPSAQFLRYFADRTGIISTANLPLIWIFGIRNNTLLWLTGWDFAAYNMFHRWVARVATVQAVAHSVAYTVLIFGGDMSWSAAWTYYLTYYERRYFWNGVLATIFMVAVLVVSVYPLRRNFYEIFLWLHIILSVLVLITMYYHVIPFSHYAMYVYPCISIWLFDRLLRILRILSFNPKFWSTHATITYSAESNIVRMTVPYSTAWTKPRPGGFYYVYFLSSRGWENHPFTLAYSTPLGNGSGNRNMNGIHSPSVSLGTISPPVRAGTPANIDSVWSPSSPGRTLESESLLPSQLESSSTSYAPSNAPPSTLTFLVRPYAGFTSRLRAEALRSGAGKPSKHRILIEGPYGETQPLREYTNVLFVVGGTGIAVPLSYLRGLVDGEGRKEVRTRKVGIVWAVREEVFLDEVLERDMSTVLGGVEGEMGRKIDIRAFVTRSEREDKDPEVELDDDFESNNDCETQDDFQGESSDLKSKSQTRRKHVEVLQGRPDIFEEVENAVRDAGDETLAVVACGPGMMADDARRAVVRLLGRGGARGRGRGRIEYFEESFNW</sequence>
<dbReference type="InterPro" id="IPR013130">
    <property type="entry name" value="Fe3_Rdtase_TM_dom"/>
</dbReference>
<dbReference type="SFLD" id="SFLDS00052">
    <property type="entry name" value="Ferric_Reductase_Domain"/>
    <property type="match status" value="1"/>
</dbReference>
<dbReference type="PANTHER" id="PTHR32361">
    <property type="entry name" value="FERRIC/CUPRIC REDUCTASE TRANSMEMBRANE COMPONENT"/>
    <property type="match status" value="1"/>
</dbReference>
<feature type="domain" description="FAD-binding FR-type" evidence="13">
    <location>
        <begin position="499"/>
        <end position="694"/>
    </location>
</feature>
<dbReference type="EMBL" id="JAZHXI010000012">
    <property type="protein sequence ID" value="KAL2065787.1"/>
    <property type="molecule type" value="Genomic_DNA"/>
</dbReference>
<feature type="chain" id="PRO_5045439204" description="FAD-binding FR-type domain-containing protein" evidence="12">
    <location>
        <begin position="20"/>
        <end position="891"/>
    </location>
</feature>